<evidence type="ECO:0000259" key="1">
    <source>
        <dbReference type="Pfam" id="PF17919"/>
    </source>
</evidence>
<dbReference type="Proteomes" id="UP000237105">
    <property type="component" value="Unassembled WGS sequence"/>
</dbReference>
<dbReference type="OrthoDB" id="1909920at2759"/>
<evidence type="ECO:0000313" key="3">
    <source>
        <dbReference type="Proteomes" id="UP000237105"/>
    </source>
</evidence>
<evidence type="ECO:0000313" key="2">
    <source>
        <dbReference type="EMBL" id="PON44350.1"/>
    </source>
</evidence>
<dbReference type="AlphaFoldDB" id="A0A2P5B6F2"/>
<dbReference type="EMBL" id="JXTB01000352">
    <property type="protein sequence ID" value="PON44350.1"/>
    <property type="molecule type" value="Genomic_DNA"/>
</dbReference>
<gene>
    <name evidence="2" type="ORF">PanWU01x14_267390</name>
</gene>
<proteinExistence type="predicted"/>
<dbReference type="PANTHER" id="PTHR33064:SF40">
    <property type="entry name" value="REVERSE TRANSCRIPTASE_RETROTRANSPOSON-DERIVED PROTEIN RNASE H-LIKE DOMAIN-CONTAINING PROTEIN"/>
    <property type="match status" value="1"/>
</dbReference>
<dbReference type="InterPro" id="IPR043128">
    <property type="entry name" value="Rev_trsase/Diguanyl_cyclase"/>
</dbReference>
<protein>
    <recommendedName>
        <fullName evidence="1">Reverse transcriptase/retrotransposon-derived protein RNase H-like domain-containing protein</fullName>
    </recommendedName>
</protein>
<accession>A0A2P5B6F2</accession>
<comment type="caution">
    <text evidence="2">The sequence shown here is derived from an EMBL/GenBank/DDBJ whole genome shotgun (WGS) entry which is preliminary data.</text>
</comment>
<name>A0A2P5B6F2_PARAD</name>
<feature type="domain" description="Reverse transcriptase/retrotransposon-derived protein RNase H-like" evidence="1">
    <location>
        <begin position="30"/>
        <end position="111"/>
    </location>
</feature>
<dbReference type="InterPro" id="IPR051320">
    <property type="entry name" value="Viral_Replic_Matur_Polypro"/>
</dbReference>
<dbReference type="InterPro" id="IPR043502">
    <property type="entry name" value="DNA/RNA_pol_sf"/>
</dbReference>
<dbReference type="SUPFAM" id="SSF56672">
    <property type="entry name" value="DNA/RNA polymerases"/>
    <property type="match status" value="1"/>
</dbReference>
<organism evidence="2 3">
    <name type="scientific">Parasponia andersonii</name>
    <name type="common">Sponia andersonii</name>
    <dbReference type="NCBI Taxonomy" id="3476"/>
    <lineage>
        <taxon>Eukaryota</taxon>
        <taxon>Viridiplantae</taxon>
        <taxon>Streptophyta</taxon>
        <taxon>Embryophyta</taxon>
        <taxon>Tracheophyta</taxon>
        <taxon>Spermatophyta</taxon>
        <taxon>Magnoliopsida</taxon>
        <taxon>eudicotyledons</taxon>
        <taxon>Gunneridae</taxon>
        <taxon>Pentapetalae</taxon>
        <taxon>rosids</taxon>
        <taxon>fabids</taxon>
        <taxon>Rosales</taxon>
        <taxon>Cannabaceae</taxon>
        <taxon>Parasponia</taxon>
    </lineage>
</organism>
<reference evidence="3" key="1">
    <citation type="submission" date="2016-06" db="EMBL/GenBank/DDBJ databases">
        <title>Parallel loss of symbiosis genes in relatives of nitrogen-fixing non-legume Parasponia.</title>
        <authorList>
            <person name="Van Velzen R."/>
            <person name="Holmer R."/>
            <person name="Bu F."/>
            <person name="Rutten L."/>
            <person name="Van Zeijl A."/>
            <person name="Liu W."/>
            <person name="Santuari L."/>
            <person name="Cao Q."/>
            <person name="Sharma T."/>
            <person name="Shen D."/>
            <person name="Roswanjaya Y."/>
            <person name="Wardhani T."/>
            <person name="Kalhor M.S."/>
            <person name="Jansen J."/>
            <person name="Van den Hoogen J."/>
            <person name="Gungor B."/>
            <person name="Hartog M."/>
            <person name="Hontelez J."/>
            <person name="Verver J."/>
            <person name="Yang W.-C."/>
            <person name="Schijlen E."/>
            <person name="Repin R."/>
            <person name="Schilthuizen M."/>
            <person name="Schranz E."/>
            <person name="Heidstra R."/>
            <person name="Miyata K."/>
            <person name="Fedorova E."/>
            <person name="Kohlen W."/>
            <person name="Bisseling T."/>
            <person name="Smit S."/>
            <person name="Geurts R."/>
        </authorList>
    </citation>
    <scope>NUCLEOTIDE SEQUENCE [LARGE SCALE GENOMIC DNA]</scope>
    <source>
        <strain evidence="3">cv. WU1-14</strain>
    </source>
</reference>
<dbReference type="PANTHER" id="PTHR33064">
    <property type="entry name" value="POL PROTEIN"/>
    <property type="match status" value="1"/>
</dbReference>
<keyword evidence="3" id="KW-1185">Reference proteome</keyword>
<dbReference type="InterPro" id="IPR041577">
    <property type="entry name" value="RT_RNaseH_2"/>
</dbReference>
<dbReference type="Pfam" id="PF17919">
    <property type="entry name" value="RT_RNaseH_2"/>
    <property type="match status" value="1"/>
</dbReference>
<dbReference type="Gene3D" id="3.30.70.270">
    <property type="match status" value="1"/>
</dbReference>
<sequence>MNYYRQFIKSYSARAVPLTNLLKNNKSWEWILECQASFENLKKAVSEESVLSLPDHSKVYELHMDASDFTISRVLMQEGCPTTYESRKLNDTKRRYTVQEKNMTVIIHCLRV</sequence>
<dbReference type="STRING" id="3476.A0A2P5B6F2"/>